<protein>
    <recommendedName>
        <fullName evidence="2">Molybdopterin oxidoreductase domain-containing protein</fullName>
    </recommendedName>
</protein>
<dbReference type="PANTHER" id="PTHR42783">
    <property type="entry name" value="GLUTAMATE SYNTHASE [NADPH] SMALL CHAIN"/>
    <property type="match status" value="1"/>
</dbReference>
<accession>A0A382JF57</accession>
<name>A0A382JF57_9ZZZZ</name>
<sequence>MTEQFVTRKQLDMDELRARLAQGGGRDYWRSLEELAETEEFEEMLHREFPENASEWADGPSRRNFLKLMGASLAFGGLTNCTIQPEEKIVPWVNAPENLIPGKPLFYATAASLGGIGTGILVESHMGRPTKIEGNPGHPASLGGSDATTQASILDLYDPDRATSVKNAGQISTWSSFLQSLDKELSSQRLKKGAGLRILTETVGSPTLGQQLDFFLEEFPEAHWHQFEPANRDNVRLGAALAFGEPVNTYFDIAKADVILSLDADFLNSGPGHVRYARDFASRRRLRDGQQALNRLYAVETSPSPTGSMADPRVALDRGGIEALALALAWPGPGPGS</sequence>
<evidence type="ECO:0000313" key="1">
    <source>
        <dbReference type="EMBL" id="SVC10780.1"/>
    </source>
</evidence>
<dbReference type="AlphaFoldDB" id="A0A382JF57"/>
<organism evidence="1">
    <name type="scientific">marine metagenome</name>
    <dbReference type="NCBI Taxonomy" id="408172"/>
    <lineage>
        <taxon>unclassified sequences</taxon>
        <taxon>metagenomes</taxon>
        <taxon>ecological metagenomes</taxon>
    </lineage>
</organism>
<proteinExistence type="predicted"/>
<gene>
    <name evidence="1" type="ORF">METZ01_LOCUS263634</name>
</gene>
<reference evidence="1" key="1">
    <citation type="submission" date="2018-05" db="EMBL/GenBank/DDBJ databases">
        <authorList>
            <person name="Lanie J.A."/>
            <person name="Ng W.-L."/>
            <person name="Kazmierczak K.M."/>
            <person name="Andrzejewski T.M."/>
            <person name="Davidsen T.M."/>
            <person name="Wayne K.J."/>
            <person name="Tettelin H."/>
            <person name="Glass J.I."/>
            <person name="Rusch D."/>
            <person name="Podicherti R."/>
            <person name="Tsui H.-C.T."/>
            <person name="Winkler M.E."/>
        </authorList>
    </citation>
    <scope>NUCLEOTIDE SEQUENCE</scope>
</reference>
<dbReference type="PANTHER" id="PTHR42783:SF3">
    <property type="entry name" value="GLUTAMATE SYNTHASE [NADPH] SMALL CHAIN-RELATED"/>
    <property type="match status" value="1"/>
</dbReference>
<dbReference type="SUPFAM" id="SSF53706">
    <property type="entry name" value="Formate dehydrogenase/DMSO reductase, domains 1-3"/>
    <property type="match status" value="1"/>
</dbReference>
<dbReference type="InterPro" id="IPR030948">
    <property type="entry name" value="TAT_var_transloc_signal_dom"/>
</dbReference>
<dbReference type="Gene3D" id="2.20.25.90">
    <property type="entry name" value="ADC-like domains"/>
    <property type="match status" value="1"/>
</dbReference>
<evidence type="ECO:0008006" key="2">
    <source>
        <dbReference type="Google" id="ProtNLM"/>
    </source>
</evidence>
<dbReference type="EMBL" id="UINC01073994">
    <property type="protein sequence ID" value="SVC10780.1"/>
    <property type="molecule type" value="Genomic_DNA"/>
</dbReference>
<dbReference type="NCBIfam" id="TIGR04519">
    <property type="entry name" value="MoCo_extend_TAT"/>
    <property type="match status" value="1"/>
</dbReference>